<comment type="subunit">
    <text evidence="4">Interacts with translational regulator CsrA and flagellin(s).</text>
</comment>
<proteinExistence type="inferred from homology"/>
<evidence type="ECO:0000256" key="3">
    <source>
        <dbReference type="ARBA" id="ARBA00022845"/>
    </source>
</evidence>
<keyword evidence="5" id="KW-0282">Flagellum</keyword>
<dbReference type="GO" id="GO:0006417">
    <property type="term" value="P:regulation of translation"/>
    <property type="evidence" value="ECO:0007669"/>
    <property type="project" value="UniProtKB-KW"/>
</dbReference>
<dbReference type="STRING" id="930128.SAMN05192532_10639"/>
<keyword evidence="5" id="KW-0969">Cilium</keyword>
<dbReference type="Gene3D" id="2.30.290.10">
    <property type="entry name" value="BH3618-like"/>
    <property type="match status" value="1"/>
</dbReference>
<dbReference type="SUPFAM" id="SSF141457">
    <property type="entry name" value="BH3618-like"/>
    <property type="match status" value="1"/>
</dbReference>
<comment type="subcellular location">
    <subcellularLocation>
        <location evidence="4">Cytoplasm</location>
    </subcellularLocation>
</comment>
<name>A0A1I2EIJ8_9BACI</name>
<keyword evidence="4" id="KW-0143">Chaperone</keyword>
<evidence type="ECO:0000256" key="2">
    <source>
        <dbReference type="ARBA" id="ARBA00022795"/>
    </source>
</evidence>
<dbReference type="GO" id="GO:0044780">
    <property type="term" value="P:bacterial-type flagellum assembly"/>
    <property type="evidence" value="ECO:0007669"/>
    <property type="project" value="UniProtKB-UniRule"/>
</dbReference>
<dbReference type="AlphaFoldDB" id="A0A1I2EIJ8"/>
<protein>
    <recommendedName>
        <fullName evidence="4">Flagellar assembly factor FliW</fullName>
    </recommendedName>
</protein>
<dbReference type="Proteomes" id="UP000199516">
    <property type="component" value="Unassembled WGS sequence"/>
</dbReference>
<evidence type="ECO:0000256" key="4">
    <source>
        <dbReference type="HAMAP-Rule" id="MF_01185"/>
    </source>
</evidence>
<keyword evidence="3 4" id="KW-0810">Translation regulation</keyword>
<dbReference type="EMBL" id="FONT01000006">
    <property type="protein sequence ID" value="SFE92792.1"/>
    <property type="molecule type" value="Genomic_DNA"/>
</dbReference>
<comment type="similarity">
    <text evidence="4">Belongs to the FliW family.</text>
</comment>
<evidence type="ECO:0000313" key="6">
    <source>
        <dbReference type="Proteomes" id="UP000199516"/>
    </source>
</evidence>
<evidence type="ECO:0000313" key="5">
    <source>
        <dbReference type="EMBL" id="SFE92792.1"/>
    </source>
</evidence>
<keyword evidence="5" id="KW-0966">Cell projection</keyword>
<keyword evidence="1 4" id="KW-0963">Cytoplasm</keyword>
<organism evidence="5 6">
    <name type="scientific">Alteribacillus iranensis</name>
    <dbReference type="NCBI Taxonomy" id="930128"/>
    <lineage>
        <taxon>Bacteria</taxon>
        <taxon>Bacillati</taxon>
        <taxon>Bacillota</taxon>
        <taxon>Bacilli</taxon>
        <taxon>Bacillales</taxon>
        <taxon>Bacillaceae</taxon>
        <taxon>Alteribacillus</taxon>
    </lineage>
</organism>
<dbReference type="PANTHER" id="PTHR39190">
    <property type="entry name" value="FLAGELLAR ASSEMBLY FACTOR FLIW"/>
    <property type="match status" value="1"/>
</dbReference>
<dbReference type="HAMAP" id="MF_01185">
    <property type="entry name" value="FliW"/>
    <property type="match status" value="1"/>
</dbReference>
<dbReference type="Pfam" id="PF02623">
    <property type="entry name" value="FliW"/>
    <property type="match status" value="1"/>
</dbReference>
<dbReference type="GO" id="GO:0005737">
    <property type="term" value="C:cytoplasm"/>
    <property type="evidence" value="ECO:0007669"/>
    <property type="project" value="UniProtKB-SubCell"/>
</dbReference>
<dbReference type="InterPro" id="IPR024046">
    <property type="entry name" value="Flagellar_assmbl_FliW_dom_sf"/>
</dbReference>
<dbReference type="NCBIfam" id="NF009793">
    <property type="entry name" value="PRK13285.1-1"/>
    <property type="match status" value="1"/>
</dbReference>
<dbReference type="InterPro" id="IPR003775">
    <property type="entry name" value="Flagellar_assembly_factor_FliW"/>
</dbReference>
<accession>A0A1I2EIJ8</accession>
<gene>
    <name evidence="4" type="primary">fliW</name>
    <name evidence="5" type="ORF">SAMN05192532_10639</name>
</gene>
<dbReference type="RefSeq" id="WP_091662647.1">
    <property type="nucleotide sequence ID" value="NZ_FONT01000006.1"/>
</dbReference>
<evidence type="ECO:0000256" key="1">
    <source>
        <dbReference type="ARBA" id="ARBA00022490"/>
    </source>
</evidence>
<comment type="function">
    <text evidence="4">Acts as an anti-CsrA protein, binds CsrA and prevents it from repressing translation of its target genes, one of which is flagellin. Binds to flagellin and participates in the assembly of the flagellum.</text>
</comment>
<reference evidence="5 6" key="1">
    <citation type="submission" date="2016-10" db="EMBL/GenBank/DDBJ databases">
        <authorList>
            <person name="de Groot N.N."/>
        </authorList>
    </citation>
    <scope>NUCLEOTIDE SEQUENCE [LARGE SCALE GENOMIC DNA]</scope>
    <source>
        <strain evidence="5 6">DSM 23995</strain>
    </source>
</reference>
<dbReference type="OrthoDB" id="9801235at2"/>
<dbReference type="PANTHER" id="PTHR39190:SF1">
    <property type="entry name" value="FLAGELLAR ASSEMBLY FACTOR FLIW"/>
    <property type="match status" value="1"/>
</dbReference>
<sequence length="153" mass="17550">MKLHTKHFGEVNIREEDIIVFEYGLPAFEEEREFVLLPFGQETAFHILQSIHTSPLAFIVTDPFSFFPDYEVVLSDNVIEQLSLEKEEDVAVLSVLTVQDPFKKTTANLQAPIILNSPKKIAKQYVMNDSIYSPKHYLFPQEERSASGMEGDR</sequence>
<keyword evidence="6" id="KW-1185">Reference proteome</keyword>
<keyword evidence="2 4" id="KW-1005">Bacterial flagellum biogenesis</keyword>